<name>A0A0C9YAZ6_9AGAM</name>
<dbReference type="AlphaFoldDB" id="A0A0C9YAZ6"/>
<protein>
    <submittedName>
        <fullName evidence="1">Uncharacterized protein</fullName>
    </submittedName>
</protein>
<sequence>MSYAYNSSPKLPVDPNIIQCAWFTSYYEINYCLFRHIAPRSVKAGSRPCPRFPPLCLALLSRP</sequence>
<organism evidence="1 2">
    <name type="scientific">Pisolithus microcarpus 441</name>
    <dbReference type="NCBI Taxonomy" id="765257"/>
    <lineage>
        <taxon>Eukaryota</taxon>
        <taxon>Fungi</taxon>
        <taxon>Dikarya</taxon>
        <taxon>Basidiomycota</taxon>
        <taxon>Agaricomycotina</taxon>
        <taxon>Agaricomycetes</taxon>
        <taxon>Agaricomycetidae</taxon>
        <taxon>Boletales</taxon>
        <taxon>Sclerodermatineae</taxon>
        <taxon>Pisolithaceae</taxon>
        <taxon>Pisolithus</taxon>
    </lineage>
</organism>
<reference evidence="1 2" key="1">
    <citation type="submission" date="2014-04" db="EMBL/GenBank/DDBJ databases">
        <authorList>
            <consortium name="DOE Joint Genome Institute"/>
            <person name="Kuo A."/>
            <person name="Kohler A."/>
            <person name="Costa M.D."/>
            <person name="Nagy L.G."/>
            <person name="Floudas D."/>
            <person name="Copeland A."/>
            <person name="Barry K.W."/>
            <person name="Cichocki N."/>
            <person name="Veneault-Fourrey C."/>
            <person name="LaButti K."/>
            <person name="Lindquist E.A."/>
            <person name="Lipzen A."/>
            <person name="Lundell T."/>
            <person name="Morin E."/>
            <person name="Murat C."/>
            <person name="Sun H."/>
            <person name="Tunlid A."/>
            <person name="Henrissat B."/>
            <person name="Grigoriev I.V."/>
            <person name="Hibbett D.S."/>
            <person name="Martin F."/>
            <person name="Nordberg H.P."/>
            <person name="Cantor M.N."/>
            <person name="Hua S.X."/>
        </authorList>
    </citation>
    <scope>NUCLEOTIDE SEQUENCE [LARGE SCALE GENOMIC DNA]</scope>
    <source>
        <strain evidence="1 2">441</strain>
    </source>
</reference>
<keyword evidence="2" id="KW-1185">Reference proteome</keyword>
<dbReference type="EMBL" id="KN834284">
    <property type="protein sequence ID" value="KIK11174.1"/>
    <property type="molecule type" value="Genomic_DNA"/>
</dbReference>
<dbReference type="HOGENOM" id="CLU_2886727_0_0_1"/>
<reference evidence="2" key="2">
    <citation type="submission" date="2015-01" db="EMBL/GenBank/DDBJ databases">
        <title>Evolutionary Origins and Diversification of the Mycorrhizal Mutualists.</title>
        <authorList>
            <consortium name="DOE Joint Genome Institute"/>
            <consortium name="Mycorrhizal Genomics Consortium"/>
            <person name="Kohler A."/>
            <person name="Kuo A."/>
            <person name="Nagy L.G."/>
            <person name="Floudas D."/>
            <person name="Copeland A."/>
            <person name="Barry K.W."/>
            <person name="Cichocki N."/>
            <person name="Veneault-Fourrey C."/>
            <person name="LaButti K."/>
            <person name="Lindquist E.A."/>
            <person name="Lipzen A."/>
            <person name="Lundell T."/>
            <person name="Morin E."/>
            <person name="Murat C."/>
            <person name="Riley R."/>
            <person name="Ohm R."/>
            <person name="Sun H."/>
            <person name="Tunlid A."/>
            <person name="Henrissat B."/>
            <person name="Grigoriev I.V."/>
            <person name="Hibbett D.S."/>
            <person name="Martin F."/>
        </authorList>
    </citation>
    <scope>NUCLEOTIDE SEQUENCE [LARGE SCALE GENOMIC DNA]</scope>
    <source>
        <strain evidence="2">441</strain>
    </source>
</reference>
<gene>
    <name evidence="1" type="ORF">PISMIDRAFT_530582</name>
</gene>
<proteinExistence type="predicted"/>
<accession>A0A0C9YAZ6</accession>
<dbReference type="Proteomes" id="UP000054018">
    <property type="component" value="Unassembled WGS sequence"/>
</dbReference>
<evidence type="ECO:0000313" key="1">
    <source>
        <dbReference type="EMBL" id="KIK11174.1"/>
    </source>
</evidence>
<evidence type="ECO:0000313" key="2">
    <source>
        <dbReference type="Proteomes" id="UP000054018"/>
    </source>
</evidence>